<keyword evidence="5" id="KW-0004">4Fe-4S</keyword>
<evidence type="ECO:0000256" key="6">
    <source>
        <dbReference type="ARBA" id="ARBA00022723"/>
    </source>
</evidence>
<dbReference type="CDD" id="cd10030">
    <property type="entry name" value="UDG-F4_TTUDGA_SPO1dp_like"/>
    <property type="match status" value="1"/>
</dbReference>
<evidence type="ECO:0000256" key="11">
    <source>
        <dbReference type="ARBA" id="ARBA00023204"/>
    </source>
</evidence>
<evidence type="ECO:0000256" key="9">
    <source>
        <dbReference type="ARBA" id="ARBA00023004"/>
    </source>
</evidence>
<dbReference type="InterPro" id="IPR005273">
    <property type="entry name" value="Ura-DNA_glyco_family4"/>
</dbReference>
<reference evidence="13" key="1">
    <citation type="submission" date="2018-05" db="EMBL/GenBank/DDBJ databases">
        <authorList>
            <person name="Lanie J.A."/>
            <person name="Ng W.-L."/>
            <person name="Kazmierczak K.M."/>
            <person name="Andrzejewski T.M."/>
            <person name="Davidsen T.M."/>
            <person name="Wayne K.J."/>
            <person name="Tettelin H."/>
            <person name="Glass J.I."/>
            <person name="Rusch D."/>
            <person name="Podicherti R."/>
            <person name="Tsui H.-C.T."/>
            <person name="Winkler M.E."/>
        </authorList>
    </citation>
    <scope>NUCLEOTIDE SEQUENCE</scope>
</reference>
<name>A0A381T5M8_9ZZZZ</name>
<evidence type="ECO:0000256" key="5">
    <source>
        <dbReference type="ARBA" id="ARBA00022485"/>
    </source>
</evidence>
<dbReference type="Gene3D" id="3.40.470.10">
    <property type="entry name" value="Uracil-DNA glycosylase-like domain"/>
    <property type="match status" value="1"/>
</dbReference>
<evidence type="ECO:0000259" key="12">
    <source>
        <dbReference type="SMART" id="SM00986"/>
    </source>
</evidence>
<dbReference type="EMBL" id="UINC01004007">
    <property type="protein sequence ID" value="SVA11049.1"/>
    <property type="molecule type" value="Genomic_DNA"/>
</dbReference>
<accession>A0A381T5M8</accession>
<feature type="domain" description="Uracil-DNA glycosylase-like" evidence="12">
    <location>
        <begin position="73"/>
        <end position="223"/>
    </location>
</feature>
<dbReference type="PANTHER" id="PTHR33693:SF1">
    <property type="entry name" value="TYPE-4 URACIL-DNA GLYCOSYLASE"/>
    <property type="match status" value="1"/>
</dbReference>
<dbReference type="SUPFAM" id="SSF52141">
    <property type="entry name" value="Uracil-DNA glycosylase-like"/>
    <property type="match status" value="1"/>
</dbReference>
<evidence type="ECO:0000256" key="1">
    <source>
        <dbReference type="ARBA" id="ARBA00001400"/>
    </source>
</evidence>
<dbReference type="EC" id="3.2.2.27" evidence="3"/>
<keyword evidence="6" id="KW-0479">Metal-binding</keyword>
<dbReference type="GO" id="GO:0006281">
    <property type="term" value="P:DNA repair"/>
    <property type="evidence" value="ECO:0007669"/>
    <property type="project" value="UniProtKB-KW"/>
</dbReference>
<proteinExistence type="inferred from homology"/>
<comment type="similarity">
    <text evidence="2">Belongs to the uracil-DNA glycosylase (UDG) superfamily. Type 4 (UDGa) family.</text>
</comment>
<evidence type="ECO:0000256" key="3">
    <source>
        <dbReference type="ARBA" id="ARBA00012030"/>
    </source>
</evidence>
<sequence length="239" mass="27471">MRNKPALKTNKKKLYYKLINNELVYDNKSIVRYKKNNKNNAPKNKLNQLEELRKRINSIKNCDLKKNATNLVFSDGNPFAKIMIVGEGPGANEDKEGKPFVGRAGKLLDKMLAAIKLNRKNVYISNVVNFRPPMNRRPTDEEIKKYLPFLNKHIELINPKILLLLGATALNALIGNEVVISKARGKWTNKKFGESTIQIIASFHPAFLMRQPDQKKYAWEDLKMIRKKISELKIKLDGK</sequence>
<dbReference type="GO" id="GO:0051539">
    <property type="term" value="F:4 iron, 4 sulfur cluster binding"/>
    <property type="evidence" value="ECO:0007669"/>
    <property type="project" value="UniProtKB-KW"/>
</dbReference>
<dbReference type="SMART" id="SM00987">
    <property type="entry name" value="UreE_C"/>
    <property type="match status" value="1"/>
</dbReference>
<dbReference type="InterPro" id="IPR051536">
    <property type="entry name" value="UDG_Type-4/5"/>
</dbReference>
<keyword evidence="11" id="KW-0234">DNA repair</keyword>
<evidence type="ECO:0000256" key="7">
    <source>
        <dbReference type="ARBA" id="ARBA00022763"/>
    </source>
</evidence>
<comment type="catalytic activity">
    <reaction evidence="1">
        <text>Hydrolyzes single-stranded DNA or mismatched double-stranded DNA and polynucleotides, releasing free uracil.</text>
        <dbReference type="EC" id="3.2.2.27"/>
    </reaction>
</comment>
<dbReference type="GO" id="GO:0046872">
    <property type="term" value="F:metal ion binding"/>
    <property type="evidence" value="ECO:0007669"/>
    <property type="project" value="UniProtKB-KW"/>
</dbReference>
<keyword evidence="9" id="KW-0408">Iron</keyword>
<evidence type="ECO:0000313" key="13">
    <source>
        <dbReference type="EMBL" id="SVA11049.1"/>
    </source>
</evidence>
<keyword evidence="10" id="KW-0411">Iron-sulfur</keyword>
<protein>
    <recommendedName>
        <fullName evidence="4">Type-4 uracil-DNA glycosylase</fullName>
        <ecNumber evidence="3">3.2.2.27</ecNumber>
    </recommendedName>
</protein>
<dbReference type="SMART" id="SM00986">
    <property type="entry name" value="UDG"/>
    <property type="match status" value="1"/>
</dbReference>
<evidence type="ECO:0000256" key="2">
    <source>
        <dbReference type="ARBA" id="ARBA00006521"/>
    </source>
</evidence>
<evidence type="ECO:0000256" key="4">
    <source>
        <dbReference type="ARBA" id="ARBA00019403"/>
    </source>
</evidence>
<gene>
    <name evidence="13" type="ORF">METZ01_LOCUS63903</name>
</gene>
<dbReference type="PANTHER" id="PTHR33693">
    <property type="entry name" value="TYPE-5 URACIL-DNA GLYCOSYLASE"/>
    <property type="match status" value="1"/>
</dbReference>
<dbReference type="GO" id="GO:0004844">
    <property type="term" value="F:uracil DNA N-glycosylase activity"/>
    <property type="evidence" value="ECO:0007669"/>
    <property type="project" value="UniProtKB-EC"/>
</dbReference>
<keyword evidence="8" id="KW-0378">Hydrolase</keyword>
<dbReference type="NCBIfam" id="TIGR00758">
    <property type="entry name" value="UDG_fam4"/>
    <property type="match status" value="1"/>
</dbReference>
<dbReference type="InterPro" id="IPR036895">
    <property type="entry name" value="Uracil-DNA_glycosylase-like_sf"/>
</dbReference>
<evidence type="ECO:0000256" key="8">
    <source>
        <dbReference type="ARBA" id="ARBA00022801"/>
    </source>
</evidence>
<dbReference type="InterPro" id="IPR005122">
    <property type="entry name" value="Uracil-DNA_glycosylase-like"/>
</dbReference>
<keyword evidence="7" id="KW-0227">DNA damage</keyword>
<dbReference type="AlphaFoldDB" id="A0A381T5M8"/>
<dbReference type="Pfam" id="PF03167">
    <property type="entry name" value="UDG"/>
    <property type="match status" value="1"/>
</dbReference>
<evidence type="ECO:0000256" key="10">
    <source>
        <dbReference type="ARBA" id="ARBA00023014"/>
    </source>
</evidence>
<organism evidence="13">
    <name type="scientific">marine metagenome</name>
    <dbReference type="NCBI Taxonomy" id="408172"/>
    <lineage>
        <taxon>unclassified sequences</taxon>
        <taxon>metagenomes</taxon>
        <taxon>ecological metagenomes</taxon>
    </lineage>
</organism>